<evidence type="ECO:0000256" key="6">
    <source>
        <dbReference type="ARBA" id="ARBA00022741"/>
    </source>
</evidence>
<protein>
    <submittedName>
        <fullName evidence="11">Antimicrobial response protein</fullName>
    </submittedName>
</protein>
<dbReference type="InterPro" id="IPR044974">
    <property type="entry name" value="Disease_R_plants"/>
</dbReference>
<reference evidence="11 12" key="1">
    <citation type="submission" date="2024-01" db="EMBL/GenBank/DDBJ databases">
        <title>The complete chloroplast genome sequence of Lithospermum erythrorhizon: insights into the phylogenetic relationship among Boraginaceae species and the maternal lineages of purple gromwells.</title>
        <authorList>
            <person name="Okada T."/>
            <person name="Watanabe K."/>
        </authorList>
    </citation>
    <scope>NUCLEOTIDE SEQUENCE [LARGE SCALE GENOMIC DNA]</scope>
</reference>
<comment type="subcellular location">
    <subcellularLocation>
        <location evidence="1">Cytoplasm</location>
    </subcellularLocation>
</comment>
<dbReference type="Gene3D" id="3.40.50.300">
    <property type="entry name" value="P-loop containing nucleotide triphosphate hydrolases"/>
    <property type="match status" value="1"/>
</dbReference>
<keyword evidence="5" id="KW-0677">Repeat</keyword>
<dbReference type="PANTHER" id="PTHR23155:SF1152">
    <property type="entry name" value="AAA+ ATPASE DOMAIN-CONTAINING PROTEIN"/>
    <property type="match status" value="1"/>
</dbReference>
<evidence type="ECO:0000256" key="4">
    <source>
        <dbReference type="ARBA" id="ARBA00022614"/>
    </source>
</evidence>
<dbReference type="InterPro" id="IPR036388">
    <property type="entry name" value="WH-like_DNA-bd_sf"/>
</dbReference>
<evidence type="ECO:0000256" key="5">
    <source>
        <dbReference type="ARBA" id="ARBA00022737"/>
    </source>
</evidence>
<accession>A0AAV3RA16</accession>
<evidence type="ECO:0000259" key="10">
    <source>
        <dbReference type="Pfam" id="PF23559"/>
    </source>
</evidence>
<keyword evidence="7" id="KW-0611">Plant defense</keyword>
<dbReference type="Gene3D" id="1.10.10.10">
    <property type="entry name" value="Winged helix-like DNA-binding domain superfamily/Winged helix DNA-binding domain"/>
    <property type="match status" value="1"/>
</dbReference>
<dbReference type="InterPro" id="IPR027417">
    <property type="entry name" value="P-loop_NTPase"/>
</dbReference>
<evidence type="ECO:0000313" key="11">
    <source>
        <dbReference type="EMBL" id="GAA0173155.1"/>
    </source>
</evidence>
<dbReference type="SUPFAM" id="SSF52540">
    <property type="entry name" value="P-loop containing nucleoside triphosphate hydrolases"/>
    <property type="match status" value="1"/>
</dbReference>
<keyword evidence="6" id="KW-0547">Nucleotide-binding</keyword>
<dbReference type="InterPro" id="IPR058922">
    <property type="entry name" value="WHD_DRP"/>
</dbReference>
<keyword evidence="8" id="KW-0067">ATP-binding</keyword>
<dbReference type="PANTHER" id="PTHR23155">
    <property type="entry name" value="DISEASE RESISTANCE PROTEIN RP"/>
    <property type="match status" value="1"/>
</dbReference>
<sequence length="317" mass="35935">MAGVGKTTLALNLYKTSSVVHHFDLQAWCTVSQNYQKRELMLTILDQVRADSMDAKKLDDEDLADMLCRSLKQGRYLIVIDDIWDVDAWNYLKRCFPKGKQGSRILVTTRYAKVASEIKSKVYTLMGLTKDESWELLHQKISNKGGIPKNLLSIAKEISDSCKGLPLSIVVTAGILSEIEASEHKWNQIAESIVSHILDDVHSQCKAILELSYSYLPDHLQSCFLYFGVFPEDMEISVSQLITLWIAEGFVQDYETNSLEDVAKKYVVDLITRSLVIFSKERSLGGVKTCRVHDLLHEFCKEKTKETYCGECVCLCV</sequence>
<evidence type="ECO:0000256" key="1">
    <source>
        <dbReference type="ARBA" id="ARBA00004496"/>
    </source>
</evidence>
<name>A0AAV3RA16_LITER</name>
<keyword evidence="3" id="KW-0963">Cytoplasm</keyword>
<evidence type="ECO:0000313" key="12">
    <source>
        <dbReference type="Proteomes" id="UP001454036"/>
    </source>
</evidence>
<keyword evidence="4" id="KW-0433">Leucine-rich repeat</keyword>
<dbReference type="FunFam" id="3.40.50.300:FF:001091">
    <property type="entry name" value="Probable disease resistance protein At1g61300"/>
    <property type="match status" value="1"/>
</dbReference>
<dbReference type="InterPro" id="IPR042197">
    <property type="entry name" value="Apaf_helical"/>
</dbReference>
<comment type="similarity">
    <text evidence="2">Belongs to the disease resistance NB-LRR family.</text>
</comment>
<comment type="caution">
    <text evidence="11">The sequence shown here is derived from an EMBL/GenBank/DDBJ whole genome shotgun (WGS) entry which is preliminary data.</text>
</comment>
<dbReference type="Pfam" id="PF23559">
    <property type="entry name" value="WHD_DRP"/>
    <property type="match status" value="1"/>
</dbReference>
<dbReference type="EMBL" id="BAABME010026020">
    <property type="protein sequence ID" value="GAA0173155.1"/>
    <property type="molecule type" value="Genomic_DNA"/>
</dbReference>
<evidence type="ECO:0000259" key="9">
    <source>
        <dbReference type="Pfam" id="PF00931"/>
    </source>
</evidence>
<dbReference type="InterPro" id="IPR002182">
    <property type="entry name" value="NB-ARC"/>
</dbReference>
<dbReference type="PRINTS" id="PR00364">
    <property type="entry name" value="DISEASERSIST"/>
</dbReference>
<dbReference type="Pfam" id="PF00931">
    <property type="entry name" value="NB-ARC"/>
    <property type="match status" value="1"/>
</dbReference>
<dbReference type="GO" id="GO:0005524">
    <property type="term" value="F:ATP binding"/>
    <property type="evidence" value="ECO:0007669"/>
    <property type="project" value="UniProtKB-KW"/>
</dbReference>
<proteinExistence type="inferred from homology"/>
<dbReference type="GO" id="GO:0005737">
    <property type="term" value="C:cytoplasm"/>
    <property type="evidence" value="ECO:0007669"/>
    <property type="project" value="UniProtKB-SubCell"/>
</dbReference>
<dbReference type="GO" id="GO:0098542">
    <property type="term" value="P:defense response to other organism"/>
    <property type="evidence" value="ECO:0007669"/>
    <property type="project" value="TreeGrafter"/>
</dbReference>
<keyword evidence="12" id="KW-1185">Reference proteome</keyword>
<feature type="domain" description="Disease resistance protein winged helix" evidence="10">
    <location>
        <begin position="229"/>
        <end position="299"/>
    </location>
</feature>
<feature type="domain" description="NB-ARC" evidence="9">
    <location>
        <begin position="1"/>
        <end position="142"/>
    </location>
</feature>
<dbReference type="FunFam" id="1.10.10.10:FF:000322">
    <property type="entry name" value="Probable disease resistance protein At1g63360"/>
    <property type="match status" value="1"/>
</dbReference>
<organism evidence="11 12">
    <name type="scientific">Lithospermum erythrorhizon</name>
    <name type="common">Purple gromwell</name>
    <name type="synonym">Lithospermum officinale var. erythrorhizon</name>
    <dbReference type="NCBI Taxonomy" id="34254"/>
    <lineage>
        <taxon>Eukaryota</taxon>
        <taxon>Viridiplantae</taxon>
        <taxon>Streptophyta</taxon>
        <taxon>Embryophyta</taxon>
        <taxon>Tracheophyta</taxon>
        <taxon>Spermatophyta</taxon>
        <taxon>Magnoliopsida</taxon>
        <taxon>eudicotyledons</taxon>
        <taxon>Gunneridae</taxon>
        <taxon>Pentapetalae</taxon>
        <taxon>asterids</taxon>
        <taxon>lamiids</taxon>
        <taxon>Boraginales</taxon>
        <taxon>Boraginaceae</taxon>
        <taxon>Boraginoideae</taxon>
        <taxon>Lithospermeae</taxon>
        <taxon>Lithospermum</taxon>
    </lineage>
</organism>
<evidence type="ECO:0000256" key="7">
    <source>
        <dbReference type="ARBA" id="ARBA00022821"/>
    </source>
</evidence>
<dbReference type="GO" id="GO:0051607">
    <property type="term" value="P:defense response to virus"/>
    <property type="evidence" value="ECO:0007669"/>
    <property type="project" value="UniProtKB-ARBA"/>
</dbReference>
<gene>
    <name evidence="11" type="ORF">LIER_41471</name>
</gene>
<dbReference type="Gene3D" id="1.10.8.430">
    <property type="entry name" value="Helical domain of apoptotic protease-activating factors"/>
    <property type="match status" value="1"/>
</dbReference>
<evidence type="ECO:0000256" key="2">
    <source>
        <dbReference type="ARBA" id="ARBA00008894"/>
    </source>
</evidence>
<evidence type="ECO:0000256" key="3">
    <source>
        <dbReference type="ARBA" id="ARBA00022490"/>
    </source>
</evidence>
<evidence type="ECO:0000256" key="8">
    <source>
        <dbReference type="ARBA" id="ARBA00022840"/>
    </source>
</evidence>
<dbReference type="GO" id="GO:0043531">
    <property type="term" value="F:ADP binding"/>
    <property type="evidence" value="ECO:0007669"/>
    <property type="project" value="InterPro"/>
</dbReference>
<dbReference type="Proteomes" id="UP001454036">
    <property type="component" value="Unassembled WGS sequence"/>
</dbReference>
<dbReference type="AlphaFoldDB" id="A0AAV3RA16"/>